<dbReference type="InterPro" id="IPR036875">
    <property type="entry name" value="Znf_CCHC_sf"/>
</dbReference>
<organism evidence="3 4">
    <name type="scientific">Caerostris darwini</name>
    <dbReference type="NCBI Taxonomy" id="1538125"/>
    <lineage>
        <taxon>Eukaryota</taxon>
        <taxon>Metazoa</taxon>
        <taxon>Ecdysozoa</taxon>
        <taxon>Arthropoda</taxon>
        <taxon>Chelicerata</taxon>
        <taxon>Arachnida</taxon>
        <taxon>Araneae</taxon>
        <taxon>Araneomorphae</taxon>
        <taxon>Entelegynae</taxon>
        <taxon>Araneoidea</taxon>
        <taxon>Araneidae</taxon>
        <taxon>Caerostris</taxon>
    </lineage>
</organism>
<dbReference type="Proteomes" id="UP001054837">
    <property type="component" value="Unassembled WGS sequence"/>
</dbReference>
<dbReference type="GO" id="GO:0003676">
    <property type="term" value="F:nucleic acid binding"/>
    <property type="evidence" value="ECO:0007669"/>
    <property type="project" value="InterPro"/>
</dbReference>
<reference evidence="3 4" key="1">
    <citation type="submission" date="2021-06" db="EMBL/GenBank/DDBJ databases">
        <title>Caerostris darwini draft genome.</title>
        <authorList>
            <person name="Kono N."/>
            <person name="Arakawa K."/>
        </authorList>
    </citation>
    <scope>NUCLEOTIDE SEQUENCE [LARGE SCALE GENOMIC DNA]</scope>
</reference>
<proteinExistence type="predicted"/>
<keyword evidence="1" id="KW-0862">Zinc</keyword>
<keyword evidence="4" id="KW-1185">Reference proteome</keyword>
<dbReference type="PROSITE" id="PS50158">
    <property type="entry name" value="ZF_CCHC"/>
    <property type="match status" value="1"/>
</dbReference>
<sequence length="213" mass="24175">MSRSASRKSRPSKKGGIIIEAVEEEDLDNSSRNYKTIQLSQRTTRSGNYLKGSHISFAIVSEELTTDAIKANIMHQCHIDSDYSGAISIVHSYIGPRGTNWIFEISPDLFKKLNHGWERVPIREYIKPQQCFKCGQFGHLAKQCAETKDICTKCGGHDHQWRDCIAQPKCVNCTKHNSKFNSNIPTSHSCTERSCPAYIRETKNFSNRTDYGQ</sequence>
<dbReference type="AlphaFoldDB" id="A0AAV4NUT3"/>
<accession>A0AAV4NUT3</accession>
<dbReference type="GO" id="GO:0008270">
    <property type="term" value="F:zinc ion binding"/>
    <property type="evidence" value="ECO:0007669"/>
    <property type="project" value="UniProtKB-KW"/>
</dbReference>
<gene>
    <name evidence="3" type="primary">AVEN_218703_1</name>
    <name evidence="3" type="ORF">CDAR_617121</name>
</gene>
<name>A0AAV4NUT3_9ARAC</name>
<keyword evidence="1" id="KW-0863">Zinc-finger</keyword>
<keyword evidence="1" id="KW-0479">Metal-binding</keyword>
<feature type="domain" description="CCHC-type" evidence="2">
    <location>
        <begin position="131"/>
        <end position="146"/>
    </location>
</feature>
<evidence type="ECO:0000313" key="3">
    <source>
        <dbReference type="EMBL" id="GIX87726.1"/>
    </source>
</evidence>
<evidence type="ECO:0000313" key="4">
    <source>
        <dbReference type="Proteomes" id="UP001054837"/>
    </source>
</evidence>
<comment type="caution">
    <text evidence="3">The sequence shown here is derived from an EMBL/GenBank/DDBJ whole genome shotgun (WGS) entry which is preliminary data.</text>
</comment>
<dbReference type="SUPFAM" id="SSF57756">
    <property type="entry name" value="Retrovirus zinc finger-like domains"/>
    <property type="match status" value="1"/>
</dbReference>
<dbReference type="InterPro" id="IPR001878">
    <property type="entry name" value="Znf_CCHC"/>
</dbReference>
<evidence type="ECO:0000259" key="2">
    <source>
        <dbReference type="PROSITE" id="PS50158"/>
    </source>
</evidence>
<dbReference type="Gene3D" id="4.10.60.10">
    <property type="entry name" value="Zinc finger, CCHC-type"/>
    <property type="match status" value="1"/>
</dbReference>
<dbReference type="SMART" id="SM00343">
    <property type="entry name" value="ZnF_C2HC"/>
    <property type="match status" value="2"/>
</dbReference>
<protein>
    <submittedName>
        <fullName evidence="3">CCHC-type domain-containing protein</fullName>
    </submittedName>
</protein>
<dbReference type="Pfam" id="PF00098">
    <property type="entry name" value="zf-CCHC"/>
    <property type="match status" value="1"/>
</dbReference>
<dbReference type="EMBL" id="BPLQ01002024">
    <property type="protein sequence ID" value="GIX87726.1"/>
    <property type="molecule type" value="Genomic_DNA"/>
</dbReference>
<evidence type="ECO:0000256" key="1">
    <source>
        <dbReference type="PROSITE-ProRule" id="PRU00047"/>
    </source>
</evidence>